<organism evidence="1 2">
    <name type="scientific">Melastoma candidum</name>
    <dbReference type="NCBI Taxonomy" id="119954"/>
    <lineage>
        <taxon>Eukaryota</taxon>
        <taxon>Viridiplantae</taxon>
        <taxon>Streptophyta</taxon>
        <taxon>Embryophyta</taxon>
        <taxon>Tracheophyta</taxon>
        <taxon>Spermatophyta</taxon>
        <taxon>Magnoliopsida</taxon>
        <taxon>eudicotyledons</taxon>
        <taxon>Gunneridae</taxon>
        <taxon>Pentapetalae</taxon>
        <taxon>rosids</taxon>
        <taxon>malvids</taxon>
        <taxon>Myrtales</taxon>
        <taxon>Melastomataceae</taxon>
        <taxon>Melastomatoideae</taxon>
        <taxon>Melastomateae</taxon>
        <taxon>Melastoma</taxon>
    </lineage>
</organism>
<proteinExistence type="predicted"/>
<protein>
    <submittedName>
        <fullName evidence="1">Uncharacterized protein</fullName>
    </submittedName>
</protein>
<name>A0ACB9MK26_9MYRT</name>
<evidence type="ECO:0000313" key="1">
    <source>
        <dbReference type="EMBL" id="KAI4324538.1"/>
    </source>
</evidence>
<gene>
    <name evidence="1" type="ORF">MLD38_030021</name>
</gene>
<dbReference type="EMBL" id="CM042888">
    <property type="protein sequence ID" value="KAI4324538.1"/>
    <property type="molecule type" value="Genomic_DNA"/>
</dbReference>
<sequence length="307" mass="33785">MPPSTQVVVPPGRKRAIEELIRGQSRARELADVLASSRNNPNWDAELARDLAEKLRICFDVTIPELVYPLKEEGQHRVKRSKPNSPGGSEGSVHSSCATARRDRRGCYKRRSKGDTWKEFSPGMNADGLQWRKYGQKSIQGATHPRHYYRCTHKPDRGCQATKQVQQFSDDPITFRTVYQGHHTCNDDRHLQTSQTVFNDIHCGSNDHGGNSNSSSFFLSFGHDSVTDTPPPKKEETGEDPSGVKGEPFVPSASSGSNYCGLLGLQGDVMSAPSFDLGDAVMMYLNDPENFMLDFGASSSGSGGCDL</sequence>
<evidence type="ECO:0000313" key="2">
    <source>
        <dbReference type="Proteomes" id="UP001057402"/>
    </source>
</evidence>
<reference evidence="2" key="1">
    <citation type="journal article" date="2023" name="Front. Plant Sci.">
        <title>Chromosomal-level genome assembly of Melastoma candidum provides insights into trichome evolution.</title>
        <authorList>
            <person name="Zhong Y."/>
            <person name="Wu W."/>
            <person name="Sun C."/>
            <person name="Zou P."/>
            <person name="Liu Y."/>
            <person name="Dai S."/>
            <person name="Zhou R."/>
        </authorList>
    </citation>
    <scope>NUCLEOTIDE SEQUENCE [LARGE SCALE GENOMIC DNA]</scope>
</reference>
<dbReference type="Proteomes" id="UP001057402">
    <property type="component" value="Chromosome 9"/>
</dbReference>
<comment type="caution">
    <text evidence="1">The sequence shown here is derived from an EMBL/GenBank/DDBJ whole genome shotgun (WGS) entry which is preliminary data.</text>
</comment>
<keyword evidence="2" id="KW-1185">Reference proteome</keyword>
<accession>A0ACB9MK26</accession>